<gene>
    <name evidence="1" type="ORF">LCGC14_1891810</name>
</gene>
<sequence length="33" mass="3771">MVDKEQGVSYGKKTYKVLFLSDNRDLSYGSDLN</sequence>
<dbReference type="AlphaFoldDB" id="A0A0F9FZ82"/>
<protein>
    <submittedName>
        <fullName evidence="1">Uncharacterized protein</fullName>
    </submittedName>
</protein>
<reference evidence="1" key="1">
    <citation type="journal article" date="2015" name="Nature">
        <title>Complex archaea that bridge the gap between prokaryotes and eukaryotes.</title>
        <authorList>
            <person name="Spang A."/>
            <person name="Saw J.H."/>
            <person name="Jorgensen S.L."/>
            <person name="Zaremba-Niedzwiedzka K."/>
            <person name="Martijn J."/>
            <person name="Lind A.E."/>
            <person name="van Eijk R."/>
            <person name="Schleper C."/>
            <person name="Guy L."/>
            <person name="Ettema T.J."/>
        </authorList>
    </citation>
    <scope>NUCLEOTIDE SEQUENCE</scope>
</reference>
<comment type="caution">
    <text evidence="1">The sequence shown here is derived from an EMBL/GenBank/DDBJ whole genome shotgun (WGS) entry which is preliminary data.</text>
</comment>
<name>A0A0F9FZ82_9ZZZZ</name>
<accession>A0A0F9FZ82</accession>
<evidence type="ECO:0000313" key="1">
    <source>
        <dbReference type="EMBL" id="KKL91724.1"/>
    </source>
</evidence>
<feature type="non-terminal residue" evidence="1">
    <location>
        <position position="33"/>
    </location>
</feature>
<dbReference type="EMBL" id="LAZR01019659">
    <property type="protein sequence ID" value="KKL91724.1"/>
    <property type="molecule type" value="Genomic_DNA"/>
</dbReference>
<organism evidence="1">
    <name type="scientific">marine sediment metagenome</name>
    <dbReference type="NCBI Taxonomy" id="412755"/>
    <lineage>
        <taxon>unclassified sequences</taxon>
        <taxon>metagenomes</taxon>
        <taxon>ecological metagenomes</taxon>
    </lineage>
</organism>
<proteinExistence type="predicted"/>